<evidence type="ECO:0008006" key="3">
    <source>
        <dbReference type="Google" id="ProtNLM"/>
    </source>
</evidence>
<evidence type="ECO:0000313" key="2">
    <source>
        <dbReference type="Proteomes" id="UP001596047"/>
    </source>
</evidence>
<accession>A0ABW0W040</accession>
<keyword evidence="2" id="KW-1185">Reference proteome</keyword>
<gene>
    <name evidence="1" type="ORF">ACFPYJ_14555</name>
</gene>
<organism evidence="1 2">
    <name type="scientific">Paenibacillus solisilvae</name>
    <dbReference type="NCBI Taxonomy" id="2486751"/>
    <lineage>
        <taxon>Bacteria</taxon>
        <taxon>Bacillati</taxon>
        <taxon>Bacillota</taxon>
        <taxon>Bacilli</taxon>
        <taxon>Bacillales</taxon>
        <taxon>Paenibacillaceae</taxon>
        <taxon>Paenibacillus</taxon>
    </lineage>
</organism>
<dbReference type="Proteomes" id="UP001596047">
    <property type="component" value="Unassembled WGS sequence"/>
</dbReference>
<evidence type="ECO:0000313" key="1">
    <source>
        <dbReference type="EMBL" id="MFC5650329.1"/>
    </source>
</evidence>
<dbReference type="EMBL" id="JBHSOW010000048">
    <property type="protein sequence ID" value="MFC5650329.1"/>
    <property type="molecule type" value="Genomic_DNA"/>
</dbReference>
<name>A0ABW0W040_9BACL</name>
<sequence length="120" mass="12673">MPRTTGPILNNDNATTLTFDISNDSAVQSVTFELEVFIITGSGIVKTPIAHELFSIPPLANIIKTYDIAGAKAFEFQADGTSGVDFTANIFSTDANGNLIAAQRVLGSETVKITTLTPVP</sequence>
<protein>
    <recommendedName>
        <fullName evidence="3">Exosporium protein C</fullName>
    </recommendedName>
</protein>
<dbReference type="RefSeq" id="WP_379188884.1">
    <property type="nucleotide sequence ID" value="NZ_JBHSOW010000048.1"/>
</dbReference>
<comment type="caution">
    <text evidence="1">The sequence shown here is derived from an EMBL/GenBank/DDBJ whole genome shotgun (WGS) entry which is preliminary data.</text>
</comment>
<proteinExistence type="predicted"/>
<reference evidence="2" key="1">
    <citation type="journal article" date="2019" name="Int. J. Syst. Evol. Microbiol.">
        <title>The Global Catalogue of Microorganisms (GCM) 10K type strain sequencing project: providing services to taxonomists for standard genome sequencing and annotation.</title>
        <authorList>
            <consortium name="The Broad Institute Genomics Platform"/>
            <consortium name="The Broad Institute Genome Sequencing Center for Infectious Disease"/>
            <person name="Wu L."/>
            <person name="Ma J."/>
        </authorList>
    </citation>
    <scope>NUCLEOTIDE SEQUENCE [LARGE SCALE GENOMIC DNA]</scope>
    <source>
        <strain evidence="2">CGMCC 1.3240</strain>
    </source>
</reference>